<name>A0ABY7DNZ2_MYAAR</name>
<protein>
    <submittedName>
        <fullName evidence="1">Uncharacterized protein</fullName>
    </submittedName>
</protein>
<gene>
    <name evidence="1" type="ORF">MAR_022171</name>
</gene>
<accession>A0ABY7DNZ2</accession>
<dbReference type="Proteomes" id="UP001164746">
    <property type="component" value="Chromosome 3"/>
</dbReference>
<proteinExistence type="predicted"/>
<organism evidence="1 2">
    <name type="scientific">Mya arenaria</name>
    <name type="common">Soft-shell clam</name>
    <dbReference type="NCBI Taxonomy" id="6604"/>
    <lineage>
        <taxon>Eukaryota</taxon>
        <taxon>Metazoa</taxon>
        <taxon>Spiralia</taxon>
        <taxon>Lophotrochozoa</taxon>
        <taxon>Mollusca</taxon>
        <taxon>Bivalvia</taxon>
        <taxon>Autobranchia</taxon>
        <taxon>Heteroconchia</taxon>
        <taxon>Euheterodonta</taxon>
        <taxon>Imparidentia</taxon>
        <taxon>Neoheterodontei</taxon>
        <taxon>Myida</taxon>
        <taxon>Myoidea</taxon>
        <taxon>Myidae</taxon>
        <taxon>Mya</taxon>
    </lineage>
</organism>
<evidence type="ECO:0000313" key="1">
    <source>
        <dbReference type="EMBL" id="WAQ97798.1"/>
    </source>
</evidence>
<reference evidence="1" key="1">
    <citation type="submission" date="2022-11" db="EMBL/GenBank/DDBJ databases">
        <title>Centuries of genome instability and evolution in soft-shell clam transmissible cancer (bioRxiv).</title>
        <authorList>
            <person name="Hart S.F.M."/>
            <person name="Yonemitsu M.A."/>
            <person name="Giersch R.M."/>
            <person name="Beal B.F."/>
            <person name="Arriagada G."/>
            <person name="Davis B.W."/>
            <person name="Ostrander E.A."/>
            <person name="Goff S.P."/>
            <person name="Metzger M.J."/>
        </authorList>
    </citation>
    <scope>NUCLEOTIDE SEQUENCE</scope>
    <source>
        <strain evidence="1">MELC-2E11</strain>
        <tissue evidence="1">Siphon/mantle</tissue>
    </source>
</reference>
<dbReference type="EMBL" id="CP111014">
    <property type="protein sequence ID" value="WAQ97798.1"/>
    <property type="molecule type" value="Genomic_DNA"/>
</dbReference>
<sequence>MSTEDESSNCTNSTKEYKGLLKNSGRSYYQDNINKFKVESITFPTVSPPKTRKAIEADLAPESSFLNTVQTKRCPLSWLVKFQISGMKIRNLEKDKSVIKLKLRAKTVVKKRIEERAEQLTLRLIEKKERVYKHTLKLKTDKIKRQRSKVQYYKTQGEKLQENISGLKETINELRSLIEDNKLVSTFDKHARKYTSEVQKCVYTLLDNNVSASNVGTVINACLKLVGREAEKTPAKSTVLEMNLQILALAQMQLSDKISDKA</sequence>
<keyword evidence="2" id="KW-1185">Reference proteome</keyword>
<evidence type="ECO:0000313" key="2">
    <source>
        <dbReference type="Proteomes" id="UP001164746"/>
    </source>
</evidence>